<dbReference type="EMBL" id="AMZH03022041">
    <property type="protein sequence ID" value="RRT37658.1"/>
    <property type="molecule type" value="Genomic_DNA"/>
</dbReference>
<dbReference type="AlphaFoldDB" id="A0A426XDV2"/>
<organism evidence="2 3">
    <name type="scientific">Ensete ventricosum</name>
    <name type="common">Abyssinian banana</name>
    <name type="synonym">Musa ensete</name>
    <dbReference type="NCBI Taxonomy" id="4639"/>
    <lineage>
        <taxon>Eukaryota</taxon>
        <taxon>Viridiplantae</taxon>
        <taxon>Streptophyta</taxon>
        <taxon>Embryophyta</taxon>
        <taxon>Tracheophyta</taxon>
        <taxon>Spermatophyta</taxon>
        <taxon>Magnoliopsida</taxon>
        <taxon>Liliopsida</taxon>
        <taxon>Zingiberales</taxon>
        <taxon>Musaceae</taxon>
        <taxon>Ensete</taxon>
    </lineage>
</organism>
<accession>A0A426XDV2</accession>
<feature type="non-terminal residue" evidence="2">
    <location>
        <position position="1"/>
    </location>
</feature>
<evidence type="ECO:0000313" key="2">
    <source>
        <dbReference type="EMBL" id="RRT37658.1"/>
    </source>
</evidence>
<gene>
    <name evidence="2" type="ORF">B296_00049216</name>
</gene>
<evidence type="ECO:0000313" key="3">
    <source>
        <dbReference type="Proteomes" id="UP000287651"/>
    </source>
</evidence>
<proteinExistence type="predicted"/>
<reference evidence="2 3" key="1">
    <citation type="journal article" date="2014" name="Agronomy (Basel)">
        <title>A Draft Genome Sequence for Ensete ventricosum, the Drought-Tolerant Tree Against Hunger.</title>
        <authorList>
            <person name="Harrison J."/>
            <person name="Moore K.A."/>
            <person name="Paszkiewicz K."/>
            <person name="Jones T."/>
            <person name="Grant M."/>
            <person name="Ambacheew D."/>
            <person name="Muzemil S."/>
            <person name="Studholme D.J."/>
        </authorList>
    </citation>
    <scope>NUCLEOTIDE SEQUENCE [LARGE SCALE GENOMIC DNA]</scope>
</reference>
<feature type="region of interest" description="Disordered" evidence="1">
    <location>
        <begin position="73"/>
        <end position="98"/>
    </location>
</feature>
<sequence length="98" mass="10736">VRGIANSKDSILMQGLVHKRRSVRGYPKAQSELDAMEHQNFLFGMEMRPSAFAGAKQGTSCSARRSNPKEMVVSEASSGKNVKRKVAPTGQISKRDKS</sequence>
<evidence type="ECO:0000256" key="1">
    <source>
        <dbReference type="SAM" id="MobiDB-lite"/>
    </source>
</evidence>
<protein>
    <submittedName>
        <fullName evidence="2">Uncharacterized protein</fullName>
    </submittedName>
</protein>
<comment type="caution">
    <text evidence="2">The sequence shown here is derived from an EMBL/GenBank/DDBJ whole genome shotgun (WGS) entry which is preliminary data.</text>
</comment>
<dbReference type="Proteomes" id="UP000287651">
    <property type="component" value="Unassembled WGS sequence"/>
</dbReference>
<name>A0A426XDV2_ENSVE</name>